<dbReference type="Pfam" id="PF07992">
    <property type="entry name" value="Pyr_redox_2"/>
    <property type="match status" value="1"/>
</dbReference>
<dbReference type="RefSeq" id="WP_097146620.1">
    <property type="nucleotide sequence ID" value="NZ_OBEA01000005.1"/>
</dbReference>
<evidence type="ECO:0000256" key="6">
    <source>
        <dbReference type="ARBA" id="ARBA00022723"/>
    </source>
</evidence>
<dbReference type="OrthoDB" id="9784632at2"/>
<dbReference type="InterPro" id="IPR051793">
    <property type="entry name" value="NADH:flavin_oxidoreductase"/>
</dbReference>
<sequence length="683" mass="74028">MTKRTSRDPLLQPYQLKHLTLKNRIMTTAHEPAYTEDGLPKERYRAYHEERARGGVGMVMTAGSAVVSRDSPAAFGNILAWKDEVTPWMAKLAEACHAHGCAVMIQLTHLGWRTRWDVGDWLPAVAPGPAREPAHRAFPKVMEDWDIARIIEDYADAAERMQAAGLDGIELEAYGHLMDAFWSRQLNALDGPYGGSDLDSRMKFSLDVLQAIRDRVGPEFIVGLRYTADDLVEGSISEAEGIEIGRRLKATGQVDFLNVIRGRVDTEPRLTDVIPVQGMTSAPHLDFAGKIRAEVGLPTFHAARIPDVATARHAVAEGKLDMVGMTRAHIADPHIVAKIMAGQEDRIRPCVGATYCLDRIYQAGGALCIHNASTGRELEQPHVIEKAATPRKVVVIGAGPGGLEAARVAAERGHAVTVLEAADQPGGQIRLLAQSQRRSEMIGIIDWRMAQCEELGVAFHFNTFAETDEVLALSPDLVVLATGGLPQVEVLPGGGLALSPWEVISGEAKPSGRVLVYDEAGDHAGVQAAELLAKAGAEVELMNPERGISPEVLGMNFVPYMRALQAHDVTFTVGRRLAALERAGNGLKAVIGTDYSTATYEALFDAVVINAGTLPMDDLYFELKPLSRNLGEVSQAVLVAARGYPFPQRAPDAAFDLVRIGDAVASRNIHAAIYEALRLMRLS</sequence>
<keyword evidence="4" id="KW-0285">Flavoprotein</keyword>
<comment type="cofactor">
    <cofactor evidence="2">
        <name>[4Fe-4S] cluster</name>
        <dbReference type="ChEBI" id="CHEBI:49883"/>
    </cofactor>
</comment>
<dbReference type="Proteomes" id="UP000231702">
    <property type="component" value="Unassembled WGS sequence"/>
</dbReference>
<evidence type="ECO:0000313" key="13">
    <source>
        <dbReference type="EMBL" id="SNY54837.1"/>
    </source>
</evidence>
<evidence type="ECO:0000256" key="8">
    <source>
        <dbReference type="ARBA" id="ARBA00023004"/>
    </source>
</evidence>
<dbReference type="PRINTS" id="PR00368">
    <property type="entry name" value="FADPNR"/>
</dbReference>
<evidence type="ECO:0000256" key="3">
    <source>
        <dbReference type="ARBA" id="ARBA00011048"/>
    </source>
</evidence>
<dbReference type="GO" id="GO:0010181">
    <property type="term" value="F:FMN binding"/>
    <property type="evidence" value="ECO:0007669"/>
    <property type="project" value="InterPro"/>
</dbReference>
<keyword evidence="7" id="KW-0560">Oxidoreductase</keyword>
<dbReference type="Gene3D" id="3.40.50.720">
    <property type="entry name" value="NAD(P)-binding Rossmann-like Domain"/>
    <property type="match status" value="1"/>
</dbReference>
<evidence type="ECO:0000313" key="15">
    <source>
        <dbReference type="Proteomes" id="UP000231702"/>
    </source>
</evidence>
<dbReference type="GO" id="GO:0051536">
    <property type="term" value="F:iron-sulfur cluster binding"/>
    <property type="evidence" value="ECO:0007669"/>
    <property type="project" value="UniProtKB-KW"/>
</dbReference>
<keyword evidence="6" id="KW-0479">Metal-binding</keyword>
<comment type="cofactor">
    <cofactor evidence="1">
        <name>FMN</name>
        <dbReference type="ChEBI" id="CHEBI:58210"/>
    </cofactor>
</comment>
<reference evidence="13 14" key="1">
    <citation type="submission" date="2017-09" db="EMBL/GenBank/DDBJ databases">
        <authorList>
            <person name="Ehlers B."/>
            <person name="Leendertz F.H."/>
        </authorList>
    </citation>
    <scope>NUCLEOTIDE SEQUENCE [LARGE SCALE GENOMIC DNA]</scope>
    <source>
        <strain evidence="13 14">CGMCC 1.12662</strain>
    </source>
</reference>
<dbReference type="SUPFAM" id="SSF51395">
    <property type="entry name" value="FMN-linked oxidoreductases"/>
    <property type="match status" value="1"/>
</dbReference>
<name>A0A285J4R3_9RHOB</name>
<dbReference type="CDD" id="cd04734">
    <property type="entry name" value="OYE_like_3_FMN"/>
    <property type="match status" value="1"/>
</dbReference>
<dbReference type="EMBL" id="OBEA01000005">
    <property type="protein sequence ID" value="SNY54837.1"/>
    <property type="molecule type" value="Genomic_DNA"/>
</dbReference>
<reference evidence="12 15" key="2">
    <citation type="journal article" date="2018" name="Int. J. Syst. Evol. Microbiol.">
        <title>Pseudooceanicola lipolyticus sp. nov., a marine alphaproteobacterium, reclassification of Oceanicola flagellatus as Pseudooceanicola flagellatus comb. nov. and emended description of the genus Pseudooceanicola.</title>
        <authorList>
            <person name="Huang M.-M."/>
            <person name="Guo L.-L."/>
            <person name="Wu Y.-H."/>
            <person name="Lai Q.-L."/>
            <person name="Shao Z.-Z."/>
            <person name="Wang C.-S."/>
            <person name="Wu M."/>
            <person name="Xu X.-W."/>
        </authorList>
    </citation>
    <scope>NUCLEOTIDE SEQUENCE [LARGE SCALE GENOMIC DNA]</scope>
    <source>
        <strain evidence="12 15">Ar-45</strain>
    </source>
</reference>
<keyword evidence="5" id="KW-0288">FMN</keyword>
<dbReference type="GO" id="GO:0016491">
    <property type="term" value="F:oxidoreductase activity"/>
    <property type="evidence" value="ECO:0007669"/>
    <property type="project" value="UniProtKB-KW"/>
</dbReference>
<keyword evidence="8" id="KW-0408">Iron</keyword>
<dbReference type="PANTHER" id="PTHR42917">
    <property type="entry name" value="2,4-DIENOYL-COA REDUCTASE"/>
    <property type="match status" value="1"/>
</dbReference>
<dbReference type="Proteomes" id="UP000231655">
    <property type="component" value="Unassembled WGS sequence"/>
</dbReference>
<dbReference type="InterPro" id="IPR023753">
    <property type="entry name" value="FAD/NAD-binding_dom"/>
</dbReference>
<dbReference type="PANTHER" id="PTHR42917:SF2">
    <property type="entry name" value="2,4-DIENOYL-COA REDUCTASE [(2E)-ENOYL-COA-PRODUCING]"/>
    <property type="match status" value="1"/>
</dbReference>
<protein>
    <submittedName>
        <fullName evidence="12">N-methylproline demethylase</fullName>
    </submittedName>
</protein>
<organism evidence="13 14">
    <name type="scientific">Pseudooceanicola antarcticus</name>
    <dbReference type="NCBI Taxonomy" id="1247613"/>
    <lineage>
        <taxon>Bacteria</taxon>
        <taxon>Pseudomonadati</taxon>
        <taxon>Pseudomonadota</taxon>
        <taxon>Alphaproteobacteria</taxon>
        <taxon>Rhodobacterales</taxon>
        <taxon>Paracoccaceae</taxon>
        <taxon>Pseudooceanicola</taxon>
    </lineage>
</organism>
<dbReference type="PRINTS" id="PR00411">
    <property type="entry name" value="PNDRDTASEI"/>
</dbReference>
<dbReference type="EMBL" id="PGTD01000015">
    <property type="protein sequence ID" value="PJE29686.1"/>
    <property type="molecule type" value="Genomic_DNA"/>
</dbReference>
<feature type="domain" description="FAD/NAD(P)-binding" evidence="11">
    <location>
        <begin position="374"/>
        <end position="502"/>
    </location>
</feature>
<proteinExistence type="inferred from homology"/>
<comment type="similarity">
    <text evidence="3">In the N-terminal section; belongs to the NADH:flavin oxidoreductase/NADH oxidase family.</text>
</comment>
<feature type="domain" description="NADH:flavin oxidoreductase/NADH oxidase N-terminal" evidence="10">
    <location>
        <begin position="10"/>
        <end position="345"/>
    </location>
</feature>
<keyword evidence="9" id="KW-0411">Iron-sulfur</keyword>
<dbReference type="AlphaFoldDB" id="A0A285J4R3"/>
<evidence type="ECO:0000256" key="9">
    <source>
        <dbReference type="ARBA" id="ARBA00023014"/>
    </source>
</evidence>
<dbReference type="InterPro" id="IPR001155">
    <property type="entry name" value="OxRdtase_FMN_N"/>
</dbReference>
<evidence type="ECO:0000256" key="2">
    <source>
        <dbReference type="ARBA" id="ARBA00001966"/>
    </source>
</evidence>
<evidence type="ECO:0000256" key="7">
    <source>
        <dbReference type="ARBA" id="ARBA00023002"/>
    </source>
</evidence>
<dbReference type="SUPFAM" id="SSF51905">
    <property type="entry name" value="FAD/NAD(P)-binding domain"/>
    <property type="match status" value="1"/>
</dbReference>
<evidence type="ECO:0000256" key="1">
    <source>
        <dbReference type="ARBA" id="ARBA00001917"/>
    </source>
</evidence>
<evidence type="ECO:0000259" key="11">
    <source>
        <dbReference type="Pfam" id="PF07992"/>
    </source>
</evidence>
<evidence type="ECO:0000256" key="4">
    <source>
        <dbReference type="ARBA" id="ARBA00022630"/>
    </source>
</evidence>
<evidence type="ECO:0000313" key="12">
    <source>
        <dbReference type="EMBL" id="PJE29686.1"/>
    </source>
</evidence>
<dbReference type="Gene3D" id="3.20.20.70">
    <property type="entry name" value="Aldolase class I"/>
    <property type="match status" value="1"/>
</dbReference>
<evidence type="ECO:0000313" key="14">
    <source>
        <dbReference type="Proteomes" id="UP000231655"/>
    </source>
</evidence>
<dbReference type="InterPro" id="IPR036188">
    <property type="entry name" value="FAD/NAD-bd_sf"/>
</dbReference>
<keyword evidence="15" id="KW-1185">Reference proteome</keyword>
<evidence type="ECO:0000259" key="10">
    <source>
        <dbReference type="Pfam" id="PF00724"/>
    </source>
</evidence>
<dbReference type="Gene3D" id="3.50.50.60">
    <property type="entry name" value="FAD/NAD(P)-binding domain"/>
    <property type="match status" value="1"/>
</dbReference>
<gene>
    <name evidence="12" type="ORF">CVM39_07200</name>
    <name evidence="13" type="ORF">SAMN06297129_2922</name>
</gene>
<dbReference type="InterPro" id="IPR013785">
    <property type="entry name" value="Aldolase_TIM"/>
</dbReference>
<evidence type="ECO:0000256" key="5">
    <source>
        <dbReference type="ARBA" id="ARBA00022643"/>
    </source>
</evidence>
<dbReference type="GO" id="GO:0046872">
    <property type="term" value="F:metal ion binding"/>
    <property type="evidence" value="ECO:0007669"/>
    <property type="project" value="UniProtKB-KW"/>
</dbReference>
<dbReference type="Pfam" id="PF00724">
    <property type="entry name" value="Oxidored_FMN"/>
    <property type="match status" value="1"/>
</dbReference>
<accession>A0A285J4R3</accession>